<comment type="caution">
    <text evidence="1">The sequence shown here is derived from an EMBL/GenBank/DDBJ whole genome shotgun (WGS) entry which is preliminary data.</text>
</comment>
<organism evidence="1 2">
    <name type="scientific">Scomber scombrus</name>
    <name type="common">Atlantic mackerel</name>
    <name type="synonym">Scomber vernalis</name>
    <dbReference type="NCBI Taxonomy" id="13677"/>
    <lineage>
        <taxon>Eukaryota</taxon>
        <taxon>Metazoa</taxon>
        <taxon>Chordata</taxon>
        <taxon>Craniata</taxon>
        <taxon>Vertebrata</taxon>
        <taxon>Euteleostomi</taxon>
        <taxon>Actinopterygii</taxon>
        <taxon>Neopterygii</taxon>
        <taxon>Teleostei</taxon>
        <taxon>Neoteleostei</taxon>
        <taxon>Acanthomorphata</taxon>
        <taxon>Pelagiaria</taxon>
        <taxon>Scombriformes</taxon>
        <taxon>Scombridae</taxon>
        <taxon>Scomber</taxon>
    </lineage>
</organism>
<dbReference type="AlphaFoldDB" id="A0AAV1MWZ7"/>
<dbReference type="EMBL" id="CAWUFR010000006">
    <property type="protein sequence ID" value="CAK6951357.1"/>
    <property type="molecule type" value="Genomic_DNA"/>
</dbReference>
<name>A0AAV1MWZ7_SCOSC</name>
<gene>
    <name evidence="1" type="ORF">FSCOSCO3_A034283</name>
</gene>
<dbReference type="Proteomes" id="UP001314229">
    <property type="component" value="Unassembled WGS sequence"/>
</dbReference>
<accession>A0AAV1MWZ7</accession>
<evidence type="ECO:0000313" key="1">
    <source>
        <dbReference type="EMBL" id="CAK6951357.1"/>
    </source>
</evidence>
<proteinExistence type="predicted"/>
<keyword evidence="2" id="KW-1185">Reference proteome</keyword>
<evidence type="ECO:0000313" key="2">
    <source>
        <dbReference type="Proteomes" id="UP001314229"/>
    </source>
</evidence>
<reference evidence="1 2" key="1">
    <citation type="submission" date="2024-01" db="EMBL/GenBank/DDBJ databases">
        <authorList>
            <person name="Alioto T."/>
            <person name="Alioto T."/>
            <person name="Gomez Garrido J."/>
        </authorList>
    </citation>
    <scope>NUCLEOTIDE SEQUENCE [LARGE SCALE GENOMIC DNA]</scope>
</reference>
<protein>
    <submittedName>
        <fullName evidence="1">Uncharacterized protein</fullName>
    </submittedName>
</protein>
<sequence length="97" mass="11314">MDSTFLWANHKKNQCEHFTIYSSIVIFSVGINNKDQDPRQTTIKQLKTLFRTAKLTFPNADIYFPNNDRWTCGQRKRAEKIWIHRLGTTVPGGLNDD</sequence>